<protein>
    <recommendedName>
        <fullName evidence="4">Response regulatory domain-containing protein</fullName>
    </recommendedName>
</protein>
<evidence type="ECO:0000256" key="3">
    <source>
        <dbReference type="PROSITE-ProRule" id="PRU00169"/>
    </source>
</evidence>
<dbReference type="Pfam" id="PF00072">
    <property type="entry name" value="Response_reg"/>
    <property type="match status" value="1"/>
</dbReference>
<accession>A0ABM7YI86</accession>
<evidence type="ECO:0000313" key="5">
    <source>
        <dbReference type="EMBL" id="BDI03926.1"/>
    </source>
</evidence>
<dbReference type="InterPro" id="IPR050595">
    <property type="entry name" value="Bact_response_regulator"/>
</dbReference>
<proteinExistence type="predicted"/>
<dbReference type="InterPro" id="IPR011006">
    <property type="entry name" value="CheY-like_superfamily"/>
</dbReference>
<keyword evidence="6" id="KW-1185">Reference proteome</keyword>
<keyword evidence="1 3" id="KW-0597">Phosphoprotein</keyword>
<feature type="domain" description="Response regulatory" evidence="4">
    <location>
        <begin position="7"/>
        <end position="122"/>
    </location>
</feature>
<name>A0ABM7YI86_9BURK</name>
<dbReference type="InterPro" id="IPR001789">
    <property type="entry name" value="Sig_transdc_resp-reg_receiver"/>
</dbReference>
<dbReference type="PANTHER" id="PTHR44591">
    <property type="entry name" value="STRESS RESPONSE REGULATOR PROTEIN 1"/>
    <property type="match status" value="1"/>
</dbReference>
<evidence type="ECO:0000259" key="4">
    <source>
        <dbReference type="PROSITE" id="PS50110"/>
    </source>
</evidence>
<dbReference type="Proteomes" id="UP001057498">
    <property type="component" value="Chromosome"/>
</dbReference>
<feature type="modified residue" description="4-aspartylphosphate" evidence="3">
    <location>
        <position position="58"/>
    </location>
</feature>
<evidence type="ECO:0000256" key="2">
    <source>
        <dbReference type="ARBA" id="ARBA00023012"/>
    </source>
</evidence>
<dbReference type="PROSITE" id="PS50110">
    <property type="entry name" value="RESPONSE_REGULATORY"/>
    <property type="match status" value="1"/>
</dbReference>
<dbReference type="CDD" id="cd17546">
    <property type="entry name" value="REC_hyHK_CKI1_RcsC-like"/>
    <property type="match status" value="1"/>
</dbReference>
<dbReference type="SMART" id="SM00448">
    <property type="entry name" value="REC"/>
    <property type="match status" value="1"/>
</dbReference>
<organism evidence="5 6">
    <name type="scientific">Sphaerotilus microaerophilus</name>
    <dbReference type="NCBI Taxonomy" id="2914710"/>
    <lineage>
        <taxon>Bacteria</taxon>
        <taxon>Pseudomonadati</taxon>
        <taxon>Pseudomonadota</taxon>
        <taxon>Betaproteobacteria</taxon>
        <taxon>Burkholderiales</taxon>
        <taxon>Sphaerotilaceae</taxon>
        <taxon>Sphaerotilus</taxon>
    </lineage>
</organism>
<dbReference type="PANTHER" id="PTHR44591:SF14">
    <property type="entry name" value="PROTEIN PILG"/>
    <property type="match status" value="1"/>
</dbReference>
<keyword evidence="2" id="KW-0902">Two-component regulatory system</keyword>
<dbReference type="SUPFAM" id="SSF52172">
    <property type="entry name" value="CheY-like"/>
    <property type="match status" value="1"/>
</dbReference>
<reference evidence="5" key="1">
    <citation type="submission" date="2022-04" db="EMBL/GenBank/DDBJ databases">
        <title>Whole genome sequence of Sphaerotilus sp. FB-5.</title>
        <authorList>
            <person name="Takeda M."/>
            <person name="Narihara S."/>
            <person name="Akimoto M."/>
            <person name="Akimoto R."/>
            <person name="Nishiyashiki S."/>
            <person name="Murakami T."/>
        </authorList>
    </citation>
    <scope>NUCLEOTIDE SEQUENCE</scope>
    <source>
        <strain evidence="5">FB-5</strain>
    </source>
</reference>
<evidence type="ECO:0000256" key="1">
    <source>
        <dbReference type="ARBA" id="ARBA00022553"/>
    </source>
</evidence>
<evidence type="ECO:0000313" key="6">
    <source>
        <dbReference type="Proteomes" id="UP001057498"/>
    </source>
</evidence>
<dbReference type="RefSeq" id="WP_251972170.1">
    <property type="nucleotide sequence ID" value="NZ_AP025730.1"/>
</dbReference>
<dbReference type="EMBL" id="AP025730">
    <property type="protein sequence ID" value="BDI03926.1"/>
    <property type="molecule type" value="Genomic_DNA"/>
</dbReference>
<gene>
    <name evidence="5" type="ORF">CATMQ487_08960</name>
</gene>
<dbReference type="Gene3D" id="3.40.50.2300">
    <property type="match status" value="1"/>
</dbReference>
<sequence>MSDPHATILVVDDSKISRNIACGLIRNRCPAARLVEAGDGPEAIAQARVHAPTLVIMDVNMPGISGIEAAASILSEQPDTRIVLLTANVQAATLARAEALGVALFRKPIKGEVIDAILALLDAPRTAVEVCP</sequence>